<dbReference type="InterPro" id="IPR036736">
    <property type="entry name" value="ACP-like_sf"/>
</dbReference>
<dbReference type="SUPFAM" id="SSF47336">
    <property type="entry name" value="ACP-like"/>
    <property type="match status" value="1"/>
</dbReference>
<dbReference type="InterPro" id="IPR009081">
    <property type="entry name" value="PP-bd_ACP"/>
</dbReference>
<evidence type="ECO:0000259" key="1">
    <source>
        <dbReference type="Pfam" id="PF00550"/>
    </source>
</evidence>
<dbReference type="Gene3D" id="1.10.1200.10">
    <property type="entry name" value="ACP-like"/>
    <property type="match status" value="1"/>
</dbReference>
<dbReference type="AlphaFoldDB" id="A0A645F3G4"/>
<name>A0A645F3G4_9ZZZZ</name>
<sequence length="83" mass="9361">MDDKELRGIVIEALQQVAPEVGADDLRGDVPLRRQVDLDSLDWLGFLVGLHDRLHVEIPETDYPRLVSLDDVVAYLRDRLPAG</sequence>
<reference evidence="2" key="1">
    <citation type="submission" date="2019-08" db="EMBL/GenBank/DDBJ databases">
        <authorList>
            <person name="Kucharzyk K."/>
            <person name="Murdoch R.W."/>
            <person name="Higgins S."/>
            <person name="Loffler F."/>
        </authorList>
    </citation>
    <scope>NUCLEOTIDE SEQUENCE</scope>
</reference>
<dbReference type="Pfam" id="PF00550">
    <property type="entry name" value="PP-binding"/>
    <property type="match status" value="1"/>
</dbReference>
<proteinExistence type="predicted"/>
<comment type="caution">
    <text evidence="2">The sequence shown here is derived from an EMBL/GenBank/DDBJ whole genome shotgun (WGS) entry which is preliminary data.</text>
</comment>
<dbReference type="EMBL" id="VSSQ01053114">
    <property type="protein sequence ID" value="MPN07154.1"/>
    <property type="molecule type" value="Genomic_DNA"/>
</dbReference>
<organism evidence="2">
    <name type="scientific">bioreactor metagenome</name>
    <dbReference type="NCBI Taxonomy" id="1076179"/>
    <lineage>
        <taxon>unclassified sequences</taxon>
        <taxon>metagenomes</taxon>
        <taxon>ecological metagenomes</taxon>
    </lineage>
</organism>
<accession>A0A645F3G4</accession>
<evidence type="ECO:0000313" key="2">
    <source>
        <dbReference type="EMBL" id="MPN07154.1"/>
    </source>
</evidence>
<gene>
    <name evidence="2" type="ORF">SDC9_154420</name>
</gene>
<protein>
    <recommendedName>
        <fullName evidence="1">Carrier domain-containing protein</fullName>
    </recommendedName>
</protein>
<feature type="domain" description="Carrier" evidence="1">
    <location>
        <begin position="16"/>
        <end position="76"/>
    </location>
</feature>